<feature type="domain" description="GH15-like" evidence="2">
    <location>
        <begin position="10"/>
        <end position="217"/>
    </location>
</feature>
<evidence type="ECO:0000313" key="4">
    <source>
        <dbReference type="Proteomes" id="UP000027153"/>
    </source>
</evidence>
<gene>
    <name evidence="3" type="ORF">ANME2D_00305</name>
</gene>
<dbReference type="EMBL" id="JMIY01000001">
    <property type="protein sequence ID" value="KCZ73242.1"/>
    <property type="molecule type" value="Genomic_DNA"/>
</dbReference>
<comment type="similarity">
    <text evidence="1">Belongs to the glycosyl hydrolase 15 family.</text>
</comment>
<organism evidence="3 4">
    <name type="scientific">Candidatus Methanoperedens nitratireducens</name>
    <dbReference type="NCBI Taxonomy" id="1392998"/>
    <lineage>
        <taxon>Archaea</taxon>
        <taxon>Methanobacteriati</taxon>
        <taxon>Methanobacteriota</taxon>
        <taxon>Stenosarchaea group</taxon>
        <taxon>Methanomicrobia</taxon>
        <taxon>Methanosarcinales</taxon>
        <taxon>ANME-2 cluster</taxon>
        <taxon>Candidatus Methanoperedentaceae</taxon>
        <taxon>Candidatus Methanoperedens</taxon>
    </lineage>
</organism>
<dbReference type="PATRIC" id="fig|1392998.3.peg.666"/>
<dbReference type="InterPro" id="IPR008928">
    <property type="entry name" value="6-hairpin_glycosidase_sf"/>
</dbReference>
<sequence length="257" mass="29522">MNELEITDFFSKIADHVHDVWRMPDYGIWEVRSEPRHFTYSKVMAWVALDRAVHISEQYDLPGDVKKWSKTRDIIHEQVLLHGYNVEVGAFVRSFDSKELDAANLRIPLLEFLPFSDPRVQGTIDNTIEQLTEKGLVYRYRNEDGLHGEEGAFGLCTFWLVDVLALSNRLDEAREIFRNIVSRANHVGLFSEQFDTDTGELLGNFPQAFTHIGLINSVLYLAYAGGRRLPERAPIGTPAHRIHIGREDHSSHFVPHQ</sequence>
<dbReference type="PANTHER" id="PTHR31616:SF0">
    <property type="entry name" value="GLUCAN 1,4-ALPHA-GLUCOSIDASE"/>
    <property type="match status" value="1"/>
</dbReference>
<comment type="caution">
    <text evidence="3">The sequence shown here is derived from an EMBL/GenBank/DDBJ whole genome shotgun (WGS) entry which is preliminary data.</text>
</comment>
<accession>A0A062V7F4</accession>
<dbReference type="Proteomes" id="UP000027153">
    <property type="component" value="Unassembled WGS sequence"/>
</dbReference>
<dbReference type="GO" id="GO:0005975">
    <property type="term" value="P:carbohydrate metabolic process"/>
    <property type="evidence" value="ECO:0007669"/>
    <property type="project" value="InterPro"/>
</dbReference>
<dbReference type="Pfam" id="PF00723">
    <property type="entry name" value="Glyco_hydro_15"/>
    <property type="match status" value="1"/>
</dbReference>
<evidence type="ECO:0000256" key="1">
    <source>
        <dbReference type="ARBA" id="ARBA00006188"/>
    </source>
</evidence>
<protein>
    <submittedName>
        <fullName evidence="3">Glycosyl hydrolase, glucoamylase</fullName>
    </submittedName>
</protein>
<proteinExistence type="inferred from homology"/>
<dbReference type="PANTHER" id="PTHR31616">
    <property type="entry name" value="TREHALASE"/>
    <property type="match status" value="1"/>
</dbReference>
<dbReference type="InterPro" id="IPR011613">
    <property type="entry name" value="GH15-like"/>
</dbReference>
<evidence type="ECO:0000259" key="2">
    <source>
        <dbReference type="Pfam" id="PF00723"/>
    </source>
</evidence>
<evidence type="ECO:0000313" key="3">
    <source>
        <dbReference type="EMBL" id="KCZ73242.1"/>
    </source>
</evidence>
<keyword evidence="3" id="KW-0378">Hydrolase</keyword>
<reference evidence="3 4" key="1">
    <citation type="journal article" date="2013" name="Nature">
        <title>Anaerobic oxidation of methane coupled to nitrate reduction in a novel archaeal lineage.</title>
        <authorList>
            <person name="Haroon M.F."/>
            <person name="Hu S."/>
            <person name="Shi Y."/>
            <person name="Imelfort M."/>
            <person name="Keller J."/>
            <person name="Hugenholtz P."/>
            <person name="Yuan Z."/>
            <person name="Tyson G.W."/>
        </authorList>
    </citation>
    <scope>NUCLEOTIDE SEQUENCE [LARGE SCALE GENOMIC DNA]</scope>
    <source>
        <strain evidence="3 4">ANME-2d</strain>
    </source>
</reference>
<dbReference type="GO" id="GO:0004553">
    <property type="term" value="F:hydrolase activity, hydrolyzing O-glycosyl compounds"/>
    <property type="evidence" value="ECO:0007669"/>
    <property type="project" value="TreeGrafter"/>
</dbReference>
<dbReference type="AlphaFoldDB" id="A0A062V7F4"/>
<dbReference type="Gene3D" id="1.50.10.10">
    <property type="match status" value="1"/>
</dbReference>
<keyword evidence="4" id="KW-1185">Reference proteome</keyword>
<dbReference type="InterPro" id="IPR012341">
    <property type="entry name" value="6hp_glycosidase-like_sf"/>
</dbReference>
<dbReference type="SUPFAM" id="SSF48208">
    <property type="entry name" value="Six-hairpin glycosidases"/>
    <property type="match status" value="1"/>
</dbReference>
<name>A0A062V7F4_9EURY</name>